<feature type="region of interest" description="Disordered" evidence="1">
    <location>
        <begin position="376"/>
        <end position="404"/>
    </location>
</feature>
<proteinExistence type="predicted"/>
<dbReference type="InterPro" id="IPR001343">
    <property type="entry name" value="Hemolysn_Ca-bd"/>
</dbReference>
<reference evidence="2 3" key="1">
    <citation type="submission" date="2021-07" db="EMBL/GenBank/DDBJ databases">
        <title>A novel Jannaschia species isolated from marine dinoflagellate Ceratoperidinium margalefii.</title>
        <authorList>
            <person name="Jiang Y."/>
            <person name="Li Z."/>
        </authorList>
    </citation>
    <scope>NUCLEOTIDE SEQUENCE [LARGE SCALE GENOMIC DNA]</scope>
    <source>
        <strain evidence="2 3">J12C1-MA-4</strain>
    </source>
</reference>
<dbReference type="InterPro" id="IPR018511">
    <property type="entry name" value="Hemolysin-typ_Ca-bd_CS"/>
</dbReference>
<feature type="compositionally biased region" description="Acidic residues" evidence="1">
    <location>
        <begin position="27"/>
        <end position="37"/>
    </location>
</feature>
<evidence type="ECO:0000313" key="2">
    <source>
        <dbReference type="EMBL" id="QXT40193.1"/>
    </source>
</evidence>
<dbReference type="InterPro" id="IPR050557">
    <property type="entry name" value="RTX_toxin/Mannuronan_C5-epim"/>
</dbReference>
<feature type="region of interest" description="Disordered" evidence="1">
    <location>
        <begin position="27"/>
        <end position="47"/>
    </location>
</feature>
<dbReference type="Proteomes" id="UP000825009">
    <property type="component" value="Chromosome"/>
</dbReference>
<dbReference type="EMBL" id="CP079194">
    <property type="protein sequence ID" value="QXT40193.1"/>
    <property type="molecule type" value="Genomic_DNA"/>
</dbReference>
<evidence type="ECO:0000313" key="3">
    <source>
        <dbReference type="Proteomes" id="UP000825009"/>
    </source>
</evidence>
<dbReference type="PANTHER" id="PTHR38340">
    <property type="entry name" value="S-LAYER PROTEIN"/>
    <property type="match status" value="1"/>
</dbReference>
<dbReference type="Pfam" id="PF00353">
    <property type="entry name" value="HemolysinCabind"/>
    <property type="match status" value="3"/>
</dbReference>
<name>A0A8F6YB49_9RHOB</name>
<dbReference type="KEGG" id="gce:KYE46_02740"/>
<dbReference type="RefSeq" id="WP_219003298.1">
    <property type="nucleotide sequence ID" value="NZ_CP079194.1"/>
</dbReference>
<sequence>MIIAGSLLALLLMGLALDGFVNPIEKETDEDETDEAAGEAASDLSDDVDGLADLLDAHADTVEMEAEPQDALQSDAPGAAEVELTPDESEAFEVQEARADSAWAEAAQPDAARHYIEVDAMIETDSGETVSYVDSFDTETDALVLEFDGDAADAPDIDTVHDPKRNATLVLANGLPVSMVAGTEGLSPDHIRIVMQDAAPQTLPASDAQPEPATPPRDPGSDGPLTQMQNPDPAQAADQTDADLDAVLDQVASEMSGPGGIEEMLTARATIDDIFDTGGDDAITGTLNDDHLTGTASTDALFGDEGDDTLTAGQGNDELHGDTGDDNLQGGGGIDFLTGGDGHDTLDGGGDRDLLFGGDGDDVLHGGGANDFLQGGTGADTLNGGSGDDLLDGTFGDGSTDQDRGDVLLGGSGDDQIILGQGDTAIGGTGADTFTGGSYIESAEVAGHVNDFNPAEDRIEVIFDPELNPDPTIEVQDFADGRGANILLNGEIILSVAGAQGLDPNMIELQAVA</sequence>
<evidence type="ECO:0000256" key="1">
    <source>
        <dbReference type="SAM" id="MobiDB-lite"/>
    </source>
</evidence>
<dbReference type="PROSITE" id="PS00330">
    <property type="entry name" value="HEMOLYSIN_CALCIUM"/>
    <property type="match status" value="1"/>
</dbReference>
<protein>
    <submittedName>
        <fullName evidence="2">Uncharacterized protein</fullName>
    </submittedName>
</protein>
<dbReference type="PANTHER" id="PTHR38340:SF1">
    <property type="entry name" value="S-LAYER PROTEIN"/>
    <property type="match status" value="1"/>
</dbReference>
<gene>
    <name evidence="2" type="ORF">KYE46_02740</name>
</gene>
<accession>A0A8F6YB49</accession>
<keyword evidence="3" id="KW-1185">Reference proteome</keyword>
<dbReference type="AlphaFoldDB" id="A0A8F6YB49"/>
<feature type="region of interest" description="Disordered" evidence="1">
    <location>
        <begin position="285"/>
        <end position="343"/>
    </location>
</feature>
<feature type="region of interest" description="Disordered" evidence="1">
    <location>
        <begin position="203"/>
        <end position="239"/>
    </location>
</feature>
<organism evidence="2 3">
    <name type="scientific">Gymnodinialimonas ceratoperidinii</name>
    <dbReference type="NCBI Taxonomy" id="2856823"/>
    <lineage>
        <taxon>Bacteria</taxon>
        <taxon>Pseudomonadati</taxon>
        <taxon>Pseudomonadota</taxon>
        <taxon>Alphaproteobacteria</taxon>
        <taxon>Rhodobacterales</taxon>
        <taxon>Paracoccaceae</taxon>
        <taxon>Gymnodinialimonas</taxon>
    </lineage>
</organism>
<dbReference type="GO" id="GO:0005509">
    <property type="term" value="F:calcium ion binding"/>
    <property type="evidence" value="ECO:0007669"/>
    <property type="project" value="InterPro"/>
</dbReference>